<dbReference type="InterPro" id="IPR015410">
    <property type="entry name" value="DUF1985"/>
</dbReference>
<accession>A0ABD0ZI01</accession>
<evidence type="ECO:0000313" key="3">
    <source>
        <dbReference type="Proteomes" id="UP001558713"/>
    </source>
</evidence>
<proteinExistence type="predicted"/>
<dbReference type="AlphaFoldDB" id="A0ABD0ZI01"/>
<comment type="caution">
    <text evidence="2">The sequence shown here is derived from an EMBL/GenBank/DDBJ whole genome shotgun (WGS) entry which is preliminary data.</text>
</comment>
<feature type="domain" description="DUF1985" evidence="1">
    <location>
        <begin position="1"/>
        <end position="86"/>
    </location>
</feature>
<evidence type="ECO:0000313" key="2">
    <source>
        <dbReference type="EMBL" id="KAL1194298.1"/>
    </source>
</evidence>
<name>A0ABD0ZI01_CARAN</name>
<sequence length="88" mass="9903">MRFGLLDFGLVSGLPSEEFPEEYDPKEHATPSIDKKYFFDDFVVDCKATLADLAAQLKSSKKMTSECKLGIALILIVDDVFIAQYQIH</sequence>
<organism evidence="2 3">
    <name type="scientific">Cardamine amara subsp. amara</name>
    <dbReference type="NCBI Taxonomy" id="228776"/>
    <lineage>
        <taxon>Eukaryota</taxon>
        <taxon>Viridiplantae</taxon>
        <taxon>Streptophyta</taxon>
        <taxon>Embryophyta</taxon>
        <taxon>Tracheophyta</taxon>
        <taxon>Spermatophyta</taxon>
        <taxon>Magnoliopsida</taxon>
        <taxon>eudicotyledons</taxon>
        <taxon>Gunneridae</taxon>
        <taxon>Pentapetalae</taxon>
        <taxon>rosids</taxon>
        <taxon>malvids</taxon>
        <taxon>Brassicales</taxon>
        <taxon>Brassicaceae</taxon>
        <taxon>Cardamineae</taxon>
        <taxon>Cardamine</taxon>
    </lineage>
</organism>
<dbReference type="Proteomes" id="UP001558713">
    <property type="component" value="Unassembled WGS sequence"/>
</dbReference>
<protein>
    <recommendedName>
        <fullName evidence="1">DUF1985 domain-containing protein</fullName>
    </recommendedName>
</protein>
<gene>
    <name evidence="2" type="ORF">V5N11_012758</name>
</gene>
<dbReference type="EMBL" id="JBANAX010000756">
    <property type="protein sequence ID" value="KAL1194298.1"/>
    <property type="molecule type" value="Genomic_DNA"/>
</dbReference>
<keyword evidence="3" id="KW-1185">Reference proteome</keyword>
<dbReference type="Pfam" id="PF09331">
    <property type="entry name" value="DUF1985"/>
    <property type="match status" value="1"/>
</dbReference>
<reference evidence="2 3" key="1">
    <citation type="submission" date="2024-04" db="EMBL/GenBank/DDBJ databases">
        <title>Genome assembly C_amara_ONT_v2.</title>
        <authorList>
            <person name="Yant L."/>
            <person name="Moore C."/>
            <person name="Slenker M."/>
        </authorList>
    </citation>
    <scope>NUCLEOTIDE SEQUENCE [LARGE SCALE GENOMIC DNA]</scope>
    <source>
        <tissue evidence="2">Leaf</tissue>
    </source>
</reference>
<dbReference type="PANTHER" id="PTHR48449:SF1">
    <property type="entry name" value="DUF1985 DOMAIN-CONTAINING PROTEIN"/>
    <property type="match status" value="1"/>
</dbReference>
<evidence type="ECO:0000259" key="1">
    <source>
        <dbReference type="Pfam" id="PF09331"/>
    </source>
</evidence>
<dbReference type="PANTHER" id="PTHR48449">
    <property type="entry name" value="DUF1985 DOMAIN-CONTAINING PROTEIN"/>
    <property type="match status" value="1"/>
</dbReference>